<organism evidence="2 3">
    <name type="scientific">Pseudohoeflea suaedae</name>
    <dbReference type="NCBI Taxonomy" id="877384"/>
    <lineage>
        <taxon>Bacteria</taxon>
        <taxon>Pseudomonadati</taxon>
        <taxon>Pseudomonadota</taxon>
        <taxon>Alphaproteobacteria</taxon>
        <taxon>Hyphomicrobiales</taxon>
        <taxon>Rhizobiaceae</taxon>
        <taxon>Pseudohoeflea</taxon>
    </lineage>
</organism>
<gene>
    <name evidence="2" type="ORF">E2A64_10030</name>
</gene>
<dbReference type="InterPro" id="IPR038084">
    <property type="entry name" value="PduO/GlcC-like_sf"/>
</dbReference>
<accession>A0A4R5PJ48</accession>
<comment type="caution">
    <text evidence="2">The sequence shown here is derived from an EMBL/GenBank/DDBJ whole genome shotgun (WGS) entry which is preliminary data.</text>
</comment>
<dbReference type="RefSeq" id="WP_133284371.1">
    <property type="nucleotide sequence ID" value="NZ_SMSI01000002.1"/>
</dbReference>
<protein>
    <recommendedName>
        <fullName evidence="1">UPF0303 protein E2A64_10030</fullName>
    </recommendedName>
</protein>
<evidence type="ECO:0000256" key="1">
    <source>
        <dbReference type="HAMAP-Rule" id="MF_00761"/>
    </source>
</evidence>
<dbReference type="NCBIfam" id="NF002696">
    <property type="entry name" value="PRK02487.1-5"/>
    <property type="match status" value="1"/>
</dbReference>
<dbReference type="SUPFAM" id="SSF143744">
    <property type="entry name" value="GlcG-like"/>
    <property type="match status" value="1"/>
</dbReference>
<dbReference type="PIRSF" id="PIRSF008757">
    <property type="entry name" value="UCP008757"/>
    <property type="match status" value="1"/>
</dbReference>
<dbReference type="InterPro" id="IPR010371">
    <property type="entry name" value="YBR137W-like"/>
</dbReference>
<dbReference type="Proteomes" id="UP000295131">
    <property type="component" value="Unassembled WGS sequence"/>
</dbReference>
<comment type="similarity">
    <text evidence="1">Belongs to the UPF0303 family.</text>
</comment>
<dbReference type="AlphaFoldDB" id="A0A4R5PJ48"/>
<reference evidence="2 3" key="1">
    <citation type="journal article" date="2013" name="Int. J. Syst. Evol. Microbiol.">
        <title>Hoeflea suaedae sp. nov., an endophytic bacterium isolated from the root of the halophyte Suaeda maritima.</title>
        <authorList>
            <person name="Chung E.J."/>
            <person name="Park J.A."/>
            <person name="Pramanik P."/>
            <person name="Bibi F."/>
            <person name="Jeon C.O."/>
            <person name="Chung Y.R."/>
        </authorList>
    </citation>
    <scope>NUCLEOTIDE SEQUENCE [LARGE SCALE GENOMIC DNA]</scope>
    <source>
        <strain evidence="2 3">YC6898</strain>
    </source>
</reference>
<dbReference type="OrthoDB" id="9815315at2"/>
<evidence type="ECO:0000313" key="3">
    <source>
        <dbReference type="Proteomes" id="UP000295131"/>
    </source>
</evidence>
<dbReference type="InterPro" id="IPR005624">
    <property type="entry name" value="PduO/GlcC-like"/>
</dbReference>
<sequence length="166" mass="18122">MIISDDIEALKRQEDVLRFDAFSEEDAWQLGALMRERALAKKLPLVIDIRVAGRPLFYTALPGTTPDNPDWVRRKINVVMRYHMSSYRMGRELAASGATLDEGRGVASIDMAPHGGCFPIHVRGTGIVGTVTVSGIPQREDHGFVVACLAEYLGVDGEAIALPSEA</sequence>
<dbReference type="HAMAP" id="MF_00761">
    <property type="entry name" value="UPF0303"/>
    <property type="match status" value="1"/>
</dbReference>
<dbReference type="Pfam" id="PF03928">
    <property type="entry name" value="HbpS-like"/>
    <property type="match status" value="1"/>
</dbReference>
<dbReference type="EMBL" id="SMSI01000002">
    <property type="protein sequence ID" value="TDH35670.1"/>
    <property type="molecule type" value="Genomic_DNA"/>
</dbReference>
<dbReference type="Gene3D" id="3.30.450.150">
    <property type="entry name" value="Haem-degrading domain"/>
    <property type="match status" value="1"/>
</dbReference>
<evidence type="ECO:0000313" key="2">
    <source>
        <dbReference type="EMBL" id="TDH35670.1"/>
    </source>
</evidence>
<dbReference type="PANTHER" id="PTHR28255:SF1">
    <property type="entry name" value="UPF0303 PROTEIN YBR137W"/>
    <property type="match status" value="1"/>
</dbReference>
<keyword evidence="3" id="KW-1185">Reference proteome</keyword>
<name>A0A4R5PJ48_9HYPH</name>
<proteinExistence type="inferred from homology"/>
<dbReference type="PANTHER" id="PTHR28255">
    <property type="match status" value="1"/>
</dbReference>